<reference evidence="3" key="1">
    <citation type="submission" date="2016-06" db="UniProtKB">
        <authorList>
            <consortium name="WormBaseParasite"/>
        </authorList>
    </citation>
    <scope>IDENTIFICATION</scope>
</reference>
<dbReference type="STRING" id="42157.A0A182E6Y1"/>
<dbReference type="GO" id="GO:0005657">
    <property type="term" value="C:replication fork"/>
    <property type="evidence" value="ECO:0007669"/>
    <property type="project" value="TreeGrafter"/>
</dbReference>
<dbReference type="WBParaSite" id="nOo.2.0.1.t03771-RA">
    <property type="protein sequence ID" value="nOo.2.0.1.t03771-RA"/>
    <property type="gene ID" value="nOo.2.0.1.g03771"/>
</dbReference>
<dbReference type="OrthoDB" id="272985at2759"/>
<evidence type="ECO:0000313" key="1">
    <source>
        <dbReference type="EMBL" id="VDK70462.1"/>
    </source>
</evidence>
<evidence type="ECO:0000313" key="2">
    <source>
        <dbReference type="Proteomes" id="UP000271087"/>
    </source>
</evidence>
<dbReference type="PANTHER" id="PTHR23274:SF51">
    <property type="entry name" value="OS03G0423850 PROTEIN"/>
    <property type="match status" value="1"/>
</dbReference>
<evidence type="ECO:0000313" key="3">
    <source>
        <dbReference type="WBParaSite" id="nOo.2.0.1.t03771-RA"/>
    </source>
</evidence>
<name>A0A182E6Y1_ONCOC</name>
<dbReference type="Proteomes" id="UP000271087">
    <property type="component" value="Unassembled WGS sequence"/>
</dbReference>
<sequence>MNMDFTAEIYNEALIMIENLCLQIANKVLNQLRMPSKNRSVTALFDVNLRRKQNSNMQKESVTYKSVDTIMKADEAVNYPTEFLNSLDLPQMPPHVLQLKIACQLSCCEISTSQNFATAAACSKKIDEQCRKTTFLTGPSKDEDVLIPRILMIPTDVPFQLKKLQFLIRLAFTFTINKAQDQFLELCLLDQETYCFSYEQLCVGVF</sequence>
<dbReference type="AlphaFoldDB" id="A0A182E6Y1"/>
<proteinExistence type="predicted"/>
<dbReference type="EMBL" id="UYRW01000761">
    <property type="protein sequence ID" value="VDK70462.1"/>
    <property type="molecule type" value="Genomic_DNA"/>
</dbReference>
<dbReference type="PANTHER" id="PTHR23274">
    <property type="entry name" value="DNA HELICASE-RELATED"/>
    <property type="match status" value="1"/>
</dbReference>
<organism evidence="3">
    <name type="scientific">Onchocerca ochengi</name>
    <name type="common">Filarial nematode worm</name>
    <dbReference type="NCBI Taxonomy" id="42157"/>
    <lineage>
        <taxon>Eukaryota</taxon>
        <taxon>Metazoa</taxon>
        <taxon>Ecdysozoa</taxon>
        <taxon>Nematoda</taxon>
        <taxon>Chromadorea</taxon>
        <taxon>Rhabditida</taxon>
        <taxon>Spirurina</taxon>
        <taxon>Spiruromorpha</taxon>
        <taxon>Filarioidea</taxon>
        <taxon>Onchocercidae</taxon>
        <taxon>Onchocerca</taxon>
    </lineage>
</organism>
<protein>
    <submittedName>
        <fullName evidence="3">ATP-dependent DNA helicase</fullName>
    </submittedName>
</protein>
<keyword evidence="2" id="KW-1185">Reference proteome</keyword>
<reference evidence="1 2" key="2">
    <citation type="submission" date="2018-08" db="EMBL/GenBank/DDBJ databases">
        <authorList>
            <person name="Laetsch R D."/>
            <person name="Stevens L."/>
            <person name="Kumar S."/>
            <person name="Blaxter L. M."/>
        </authorList>
    </citation>
    <scope>NUCLEOTIDE SEQUENCE [LARGE SCALE GENOMIC DNA]</scope>
</reference>
<accession>A0A182E6Y1</accession>
<gene>
    <name evidence="1" type="ORF">NOO_LOCUS3771</name>
</gene>
<dbReference type="GO" id="GO:0006260">
    <property type="term" value="P:DNA replication"/>
    <property type="evidence" value="ECO:0007669"/>
    <property type="project" value="TreeGrafter"/>
</dbReference>